<name>A0A915YMZ1_9GLOM</name>
<reference evidence="1" key="1">
    <citation type="submission" date="2020-05" db="EMBL/GenBank/DDBJ databases">
        <authorList>
            <person name="Rincon C."/>
            <person name="Sanders R I."/>
            <person name="Robbins C."/>
            <person name="Chaturvedi A."/>
        </authorList>
    </citation>
    <scope>NUCLEOTIDE SEQUENCE</scope>
    <source>
        <strain evidence="1">CHB12</strain>
    </source>
</reference>
<sequence length="87" mass="10297">MGNIHEPSKEGAPDYINLIEFDDNLTIQNSIKHKVFQLVKKLDAEKYEIILKIIELKENDKLKIIERIMKMNEAKKFKIIKEEEAKK</sequence>
<gene>
    <name evidence="1" type="ORF">CHRIB12_LOCUS17</name>
</gene>
<evidence type="ECO:0000313" key="2">
    <source>
        <dbReference type="Proteomes" id="UP000684084"/>
    </source>
</evidence>
<evidence type="ECO:0000313" key="1">
    <source>
        <dbReference type="EMBL" id="CAB5290296.1"/>
    </source>
</evidence>
<dbReference type="Proteomes" id="UP000684084">
    <property type="component" value="Unassembled WGS sequence"/>
</dbReference>
<accession>A0A915YMZ1</accession>
<dbReference type="AlphaFoldDB" id="A0A915YMZ1"/>
<organism evidence="1 2">
    <name type="scientific">Rhizophagus irregularis</name>
    <dbReference type="NCBI Taxonomy" id="588596"/>
    <lineage>
        <taxon>Eukaryota</taxon>
        <taxon>Fungi</taxon>
        <taxon>Fungi incertae sedis</taxon>
        <taxon>Mucoromycota</taxon>
        <taxon>Glomeromycotina</taxon>
        <taxon>Glomeromycetes</taxon>
        <taxon>Glomerales</taxon>
        <taxon>Glomeraceae</taxon>
        <taxon>Rhizophagus</taxon>
    </lineage>
</organism>
<protein>
    <submittedName>
        <fullName evidence="1">Uncharacterized protein</fullName>
    </submittedName>
</protein>
<dbReference type="OrthoDB" id="10528651at2759"/>
<dbReference type="EMBL" id="CAGKOT010000001">
    <property type="protein sequence ID" value="CAB5290296.1"/>
    <property type="molecule type" value="Genomic_DNA"/>
</dbReference>
<proteinExistence type="predicted"/>
<dbReference type="VEuPathDB" id="FungiDB:RhiirFUN_015532"/>
<comment type="caution">
    <text evidence="1">The sequence shown here is derived from an EMBL/GenBank/DDBJ whole genome shotgun (WGS) entry which is preliminary data.</text>
</comment>